<comment type="caution">
    <text evidence="9">The sequence shown here is derived from an EMBL/GenBank/DDBJ whole genome shotgun (WGS) entry which is preliminary data.</text>
</comment>
<keyword evidence="4" id="KW-0479">Metal-binding</keyword>
<dbReference type="CDD" id="cd18748">
    <property type="entry name" value="PIN_VapC4-5_FitB-like"/>
    <property type="match status" value="1"/>
</dbReference>
<keyword evidence="3" id="KW-0540">Nuclease</keyword>
<protein>
    <submittedName>
        <fullName evidence="9">Type II toxin-antitoxin system VapC family toxin</fullName>
    </submittedName>
</protein>
<proteinExistence type="inferred from homology"/>
<evidence type="ECO:0000256" key="5">
    <source>
        <dbReference type="ARBA" id="ARBA00022801"/>
    </source>
</evidence>
<comment type="cofactor">
    <cofactor evidence="1">
        <name>Mg(2+)</name>
        <dbReference type="ChEBI" id="CHEBI:18420"/>
    </cofactor>
</comment>
<dbReference type="InterPro" id="IPR029060">
    <property type="entry name" value="PIN-like_dom_sf"/>
</dbReference>
<keyword evidence="2" id="KW-1277">Toxin-antitoxin system</keyword>
<dbReference type="PANTHER" id="PTHR33653">
    <property type="entry name" value="RIBONUCLEASE VAPC2"/>
    <property type="match status" value="1"/>
</dbReference>
<evidence type="ECO:0000256" key="6">
    <source>
        <dbReference type="ARBA" id="ARBA00022842"/>
    </source>
</evidence>
<keyword evidence="5" id="KW-0378">Hydrolase</keyword>
<dbReference type="Gene3D" id="3.40.50.1010">
    <property type="entry name" value="5'-nuclease"/>
    <property type="match status" value="1"/>
</dbReference>
<evidence type="ECO:0000256" key="3">
    <source>
        <dbReference type="ARBA" id="ARBA00022722"/>
    </source>
</evidence>
<dbReference type="InterPro" id="IPR050556">
    <property type="entry name" value="Type_II_TA_system_RNase"/>
</dbReference>
<comment type="similarity">
    <text evidence="7">Belongs to the PINc/VapC protein family.</text>
</comment>
<gene>
    <name evidence="9" type="ORF">OOZ53_09115</name>
</gene>
<dbReference type="RefSeq" id="WP_271089132.1">
    <property type="nucleotide sequence ID" value="NZ_JAPJZH010000004.1"/>
</dbReference>
<accession>A0ABT4VMV7</accession>
<evidence type="ECO:0000256" key="7">
    <source>
        <dbReference type="ARBA" id="ARBA00038093"/>
    </source>
</evidence>
<dbReference type="Pfam" id="PF01850">
    <property type="entry name" value="PIN"/>
    <property type="match status" value="1"/>
</dbReference>
<evidence type="ECO:0000256" key="4">
    <source>
        <dbReference type="ARBA" id="ARBA00022723"/>
    </source>
</evidence>
<evidence type="ECO:0000313" key="10">
    <source>
        <dbReference type="Proteomes" id="UP001148313"/>
    </source>
</evidence>
<dbReference type="EMBL" id="JAPJZH010000004">
    <property type="protein sequence ID" value="MDA4845505.1"/>
    <property type="molecule type" value="Genomic_DNA"/>
</dbReference>
<keyword evidence="10" id="KW-1185">Reference proteome</keyword>
<dbReference type="Proteomes" id="UP001148313">
    <property type="component" value="Unassembled WGS sequence"/>
</dbReference>
<dbReference type="SUPFAM" id="SSF88723">
    <property type="entry name" value="PIN domain-like"/>
    <property type="match status" value="1"/>
</dbReference>
<reference evidence="9" key="1">
    <citation type="submission" date="2022-11" db="EMBL/GenBank/DDBJ databases">
        <title>Hoeflea poritis sp. nov., isolated from scleractinian coral Porites lutea.</title>
        <authorList>
            <person name="Zhang G."/>
            <person name="Wei Q."/>
            <person name="Cai L."/>
        </authorList>
    </citation>
    <scope>NUCLEOTIDE SEQUENCE</scope>
    <source>
        <strain evidence="9">E7-10</strain>
    </source>
</reference>
<evidence type="ECO:0000313" key="9">
    <source>
        <dbReference type="EMBL" id="MDA4845505.1"/>
    </source>
</evidence>
<keyword evidence="6" id="KW-0460">Magnesium</keyword>
<feature type="domain" description="PIN" evidence="8">
    <location>
        <begin position="4"/>
        <end position="128"/>
    </location>
</feature>
<dbReference type="PANTHER" id="PTHR33653:SF1">
    <property type="entry name" value="RIBONUCLEASE VAPC2"/>
    <property type="match status" value="1"/>
</dbReference>
<organism evidence="9 10">
    <name type="scientific">Hoeflea poritis</name>
    <dbReference type="NCBI Taxonomy" id="2993659"/>
    <lineage>
        <taxon>Bacteria</taxon>
        <taxon>Pseudomonadati</taxon>
        <taxon>Pseudomonadota</taxon>
        <taxon>Alphaproteobacteria</taxon>
        <taxon>Hyphomicrobiales</taxon>
        <taxon>Rhizobiaceae</taxon>
        <taxon>Hoeflea</taxon>
    </lineage>
</organism>
<evidence type="ECO:0000256" key="2">
    <source>
        <dbReference type="ARBA" id="ARBA00022649"/>
    </source>
</evidence>
<sequence length="137" mass="15206">MTSYLLDTNILSDLIRNPQGSVLRHIEAVGEEAIATNIIVAAELRFGAAKKGSAALKERVDTILSRLNILPLEEGFDEVYGELRADLEMRGTPIGANDLLIAAHVRHLCVERDWVLVTANQKEFGRVDSLVLENWLK</sequence>
<evidence type="ECO:0000256" key="1">
    <source>
        <dbReference type="ARBA" id="ARBA00001946"/>
    </source>
</evidence>
<evidence type="ECO:0000259" key="8">
    <source>
        <dbReference type="Pfam" id="PF01850"/>
    </source>
</evidence>
<name>A0ABT4VMV7_9HYPH</name>
<dbReference type="InterPro" id="IPR002716">
    <property type="entry name" value="PIN_dom"/>
</dbReference>